<evidence type="ECO:0000313" key="3">
    <source>
        <dbReference type="Proteomes" id="UP000230069"/>
    </source>
</evidence>
<dbReference type="Proteomes" id="UP000230069">
    <property type="component" value="Unassembled WGS sequence"/>
</dbReference>
<keyword evidence="3" id="KW-1185">Reference proteome</keyword>
<organism evidence="2 3">
    <name type="scientific">Aquilegia coerulea</name>
    <name type="common">Rocky mountain columbine</name>
    <dbReference type="NCBI Taxonomy" id="218851"/>
    <lineage>
        <taxon>Eukaryota</taxon>
        <taxon>Viridiplantae</taxon>
        <taxon>Streptophyta</taxon>
        <taxon>Embryophyta</taxon>
        <taxon>Tracheophyta</taxon>
        <taxon>Spermatophyta</taxon>
        <taxon>Magnoliopsida</taxon>
        <taxon>Ranunculales</taxon>
        <taxon>Ranunculaceae</taxon>
        <taxon>Thalictroideae</taxon>
        <taxon>Aquilegia</taxon>
    </lineage>
</organism>
<dbReference type="EMBL" id="KZ305082">
    <property type="protein sequence ID" value="PIA28880.1"/>
    <property type="molecule type" value="Genomic_DNA"/>
</dbReference>
<sequence>MRNSVSNSPSSKLLRSPFNLAKGTQPNSSLSNLYSNSNNLLSPRKSLSTSCQTNSTLQSSISMQESETQQITSRDSVSHFLSSRKITFYVSYSSPASPDLLSNGFTV</sequence>
<proteinExistence type="predicted"/>
<evidence type="ECO:0000313" key="2">
    <source>
        <dbReference type="EMBL" id="PIA28880.1"/>
    </source>
</evidence>
<dbReference type="InParanoid" id="A0A2G5CC76"/>
<feature type="region of interest" description="Disordered" evidence="1">
    <location>
        <begin position="1"/>
        <end position="75"/>
    </location>
</feature>
<name>A0A2G5CC76_AQUCA</name>
<gene>
    <name evidence="2" type="ORF">AQUCO_06500009v1</name>
</gene>
<feature type="compositionally biased region" description="Low complexity" evidence="1">
    <location>
        <begin position="27"/>
        <end position="42"/>
    </location>
</feature>
<feature type="compositionally biased region" description="Polar residues" evidence="1">
    <location>
        <begin position="45"/>
        <end position="75"/>
    </location>
</feature>
<evidence type="ECO:0000256" key="1">
    <source>
        <dbReference type="SAM" id="MobiDB-lite"/>
    </source>
</evidence>
<dbReference type="AlphaFoldDB" id="A0A2G5CC76"/>
<accession>A0A2G5CC76</accession>
<protein>
    <submittedName>
        <fullName evidence="2">Uncharacterized protein</fullName>
    </submittedName>
</protein>
<reference evidence="2 3" key="1">
    <citation type="submission" date="2017-09" db="EMBL/GenBank/DDBJ databases">
        <title>WGS assembly of Aquilegia coerulea Goldsmith.</title>
        <authorList>
            <person name="Hodges S."/>
            <person name="Kramer E."/>
            <person name="Nordborg M."/>
            <person name="Tomkins J."/>
            <person name="Borevitz J."/>
            <person name="Derieg N."/>
            <person name="Yan J."/>
            <person name="Mihaltcheva S."/>
            <person name="Hayes R.D."/>
            <person name="Rokhsar D."/>
        </authorList>
    </citation>
    <scope>NUCLEOTIDE SEQUENCE [LARGE SCALE GENOMIC DNA]</scope>
    <source>
        <strain evidence="3">cv. Goldsmith</strain>
    </source>
</reference>
<feature type="compositionally biased region" description="Polar residues" evidence="1">
    <location>
        <begin position="1"/>
        <end position="13"/>
    </location>
</feature>